<dbReference type="Gene3D" id="3.10.20.90">
    <property type="entry name" value="Phosphatidylinositol 3-kinase Catalytic Subunit, Chain A, domain 1"/>
    <property type="match status" value="1"/>
</dbReference>
<dbReference type="SUPFAM" id="SSF54236">
    <property type="entry name" value="Ubiquitin-like"/>
    <property type="match status" value="1"/>
</dbReference>
<feature type="region of interest" description="Disordered" evidence="2">
    <location>
        <begin position="493"/>
        <end position="554"/>
    </location>
</feature>
<feature type="region of interest" description="Disordered" evidence="2">
    <location>
        <begin position="122"/>
        <end position="261"/>
    </location>
</feature>
<dbReference type="Pfam" id="PF00789">
    <property type="entry name" value="UBX"/>
    <property type="match status" value="1"/>
</dbReference>
<protein>
    <recommendedName>
        <fullName evidence="3">UBX domain-containing protein</fullName>
    </recommendedName>
</protein>
<feature type="compositionally biased region" description="Basic and acidic residues" evidence="2">
    <location>
        <begin position="128"/>
        <end position="137"/>
    </location>
</feature>
<dbReference type="PANTHER" id="PTHR46424">
    <property type="entry name" value="UBX DOMAIN-CONTAINING PROTEIN 4"/>
    <property type="match status" value="1"/>
</dbReference>
<keyword evidence="5" id="KW-1185">Reference proteome</keyword>
<evidence type="ECO:0000259" key="3">
    <source>
        <dbReference type="PROSITE" id="PS50033"/>
    </source>
</evidence>
<reference evidence="4" key="1">
    <citation type="journal article" date="2020" name="Stud. Mycol.">
        <title>101 Dothideomycetes genomes: a test case for predicting lifestyles and emergence of pathogens.</title>
        <authorList>
            <person name="Haridas S."/>
            <person name="Albert R."/>
            <person name="Binder M."/>
            <person name="Bloem J."/>
            <person name="Labutti K."/>
            <person name="Salamov A."/>
            <person name="Andreopoulos B."/>
            <person name="Baker S."/>
            <person name="Barry K."/>
            <person name="Bills G."/>
            <person name="Bluhm B."/>
            <person name="Cannon C."/>
            <person name="Castanera R."/>
            <person name="Culley D."/>
            <person name="Daum C."/>
            <person name="Ezra D."/>
            <person name="Gonzalez J."/>
            <person name="Henrissat B."/>
            <person name="Kuo A."/>
            <person name="Liang C."/>
            <person name="Lipzen A."/>
            <person name="Lutzoni F."/>
            <person name="Magnuson J."/>
            <person name="Mondo S."/>
            <person name="Nolan M."/>
            <person name="Ohm R."/>
            <person name="Pangilinan J."/>
            <person name="Park H.-J."/>
            <person name="Ramirez L."/>
            <person name="Alfaro M."/>
            <person name="Sun H."/>
            <person name="Tritt A."/>
            <person name="Yoshinaga Y."/>
            <person name="Zwiers L.-H."/>
            <person name="Turgeon B."/>
            <person name="Goodwin S."/>
            <person name="Spatafora J."/>
            <person name="Crous P."/>
            <person name="Grigoriev I."/>
        </authorList>
    </citation>
    <scope>NUCLEOTIDE SEQUENCE</scope>
    <source>
        <strain evidence="4">CBS 116435</strain>
    </source>
</reference>
<evidence type="ECO:0000313" key="4">
    <source>
        <dbReference type="EMBL" id="KAF2724660.1"/>
    </source>
</evidence>
<name>A0A9P4QF27_9PEZI</name>
<dbReference type="EMBL" id="MU003770">
    <property type="protein sequence ID" value="KAF2724660.1"/>
    <property type="molecule type" value="Genomic_DNA"/>
</dbReference>
<evidence type="ECO:0000313" key="5">
    <source>
        <dbReference type="Proteomes" id="UP000799441"/>
    </source>
</evidence>
<feature type="compositionally biased region" description="Basic and acidic residues" evidence="2">
    <location>
        <begin position="178"/>
        <end position="227"/>
    </location>
</feature>
<dbReference type="GO" id="GO:0036503">
    <property type="term" value="P:ERAD pathway"/>
    <property type="evidence" value="ECO:0007669"/>
    <property type="project" value="TreeGrafter"/>
</dbReference>
<feature type="compositionally biased region" description="Low complexity" evidence="2">
    <location>
        <begin position="162"/>
        <end position="176"/>
    </location>
</feature>
<dbReference type="PANTHER" id="PTHR46424:SF1">
    <property type="entry name" value="UBX DOMAIN-CONTAINING PROTEIN 4"/>
    <property type="match status" value="1"/>
</dbReference>
<dbReference type="AlphaFoldDB" id="A0A9P4QF27"/>
<proteinExistence type="predicted"/>
<evidence type="ECO:0000256" key="2">
    <source>
        <dbReference type="SAM" id="MobiDB-lite"/>
    </source>
</evidence>
<feature type="compositionally biased region" description="Basic and acidic residues" evidence="2">
    <location>
        <begin position="542"/>
        <end position="554"/>
    </location>
</feature>
<feature type="compositionally biased region" description="Basic and acidic residues" evidence="2">
    <location>
        <begin position="517"/>
        <end position="530"/>
    </location>
</feature>
<accession>A0A9P4QF27</accession>
<dbReference type="Pfam" id="PF23187">
    <property type="entry name" value="UBX7_N"/>
    <property type="match status" value="1"/>
</dbReference>
<dbReference type="InterPro" id="IPR001012">
    <property type="entry name" value="UBX_dom"/>
</dbReference>
<dbReference type="SMART" id="SM00166">
    <property type="entry name" value="UBX"/>
    <property type="match status" value="1"/>
</dbReference>
<comment type="caution">
    <text evidence="4">The sequence shown here is derived from an EMBL/GenBank/DDBJ whole genome shotgun (WGS) entry which is preliminary data.</text>
</comment>
<dbReference type="CDD" id="cd01767">
    <property type="entry name" value="UBX"/>
    <property type="match status" value="1"/>
</dbReference>
<gene>
    <name evidence="4" type="ORF">K431DRAFT_281612</name>
</gene>
<dbReference type="InterPro" id="IPR029071">
    <property type="entry name" value="Ubiquitin-like_domsf"/>
</dbReference>
<keyword evidence="1" id="KW-0175">Coiled coil</keyword>
<dbReference type="PROSITE" id="PS50033">
    <property type="entry name" value="UBX"/>
    <property type="match status" value="1"/>
</dbReference>
<dbReference type="OrthoDB" id="2445133at2759"/>
<organism evidence="4 5">
    <name type="scientific">Polychaeton citri CBS 116435</name>
    <dbReference type="NCBI Taxonomy" id="1314669"/>
    <lineage>
        <taxon>Eukaryota</taxon>
        <taxon>Fungi</taxon>
        <taxon>Dikarya</taxon>
        <taxon>Ascomycota</taxon>
        <taxon>Pezizomycotina</taxon>
        <taxon>Dothideomycetes</taxon>
        <taxon>Dothideomycetidae</taxon>
        <taxon>Capnodiales</taxon>
        <taxon>Capnodiaceae</taxon>
        <taxon>Polychaeton</taxon>
    </lineage>
</organism>
<feature type="compositionally biased region" description="Polar residues" evidence="2">
    <location>
        <begin position="232"/>
        <end position="253"/>
    </location>
</feature>
<feature type="domain" description="UBX" evidence="3">
    <location>
        <begin position="328"/>
        <end position="419"/>
    </location>
</feature>
<feature type="coiled-coil region" evidence="1">
    <location>
        <begin position="262"/>
        <end position="305"/>
    </location>
</feature>
<dbReference type="GO" id="GO:0005783">
    <property type="term" value="C:endoplasmic reticulum"/>
    <property type="evidence" value="ECO:0007669"/>
    <property type="project" value="TreeGrafter"/>
</dbReference>
<dbReference type="Proteomes" id="UP000799441">
    <property type="component" value="Unassembled WGS sequence"/>
</dbReference>
<sequence>MFHEGDLHSGIALAIQQQKLVAVFVRQDGGETDDTWQNEWLADKSLSDPKATLGESVARKAVLLKLDFGSQEASFLSAFCPIAVAPTLIIIRNGQVLEKLESGIEKDEFVRRLSGTVGLGSAMAEMEGGSKEEDVGETHSGVTEPHVNKGKGRAVDVEYSQAPAAAPAKAENAAEPQLSEREKVQREQEYLKSLMAERAKRHAEEKARRDAAEKQHRQERAKARKAEAGAANTSRTPAQNGEGSNGTSQNAKQDASARQDWLRQQKLQKDEAKHERQRILQQIENDKLERKRIQAEKQEAALADAAAGFGGSSDLPASHIASRSRTTGPVGSCALQVRLFDGSSIKSKFASDATLSTGVRTWISETAPAGALASEGNRGETPYAFRQILAPQPSRSIEISEEQMSLAELGLSPTATLVLVPIKNAQDAYSFTPGGVVSGTASGIFRILSGAVGVVGSALSYATGYGSSASADGPYMGGTQDAQEPSNAEGARIAGTDIGTSTGGNSGGSIAKSRVKTLSDRKADDTKKQQTEFYNGNSLGFEGRKDDENDQGPK</sequence>
<evidence type="ECO:0000256" key="1">
    <source>
        <dbReference type="SAM" id="Coils"/>
    </source>
</evidence>